<dbReference type="Pfam" id="PF07681">
    <property type="entry name" value="DoxX"/>
    <property type="match status" value="1"/>
</dbReference>
<dbReference type="eggNOG" id="COG2259">
    <property type="taxonomic scope" value="Bacteria"/>
</dbReference>
<reference evidence="5" key="1">
    <citation type="submission" date="2010-08" db="EMBL/GenBank/DDBJ databases">
        <authorList>
            <person name="Harkins D.M."/>
            <person name="Madupu R."/>
            <person name="Durkin A.S."/>
            <person name="Torralba M."/>
            <person name="Methe B."/>
            <person name="Sutton G.G."/>
            <person name="Nelson K.E."/>
        </authorList>
    </citation>
    <scope>NUCLEOTIDE SEQUENCE [LARGE SCALE GENOMIC DNA]</scope>
    <source>
        <strain evidence="5">ATCC 14266</strain>
    </source>
</reference>
<evidence type="ECO:0000256" key="3">
    <source>
        <dbReference type="ARBA" id="ARBA00022989"/>
    </source>
</evidence>
<evidence type="ECO:0000256" key="2">
    <source>
        <dbReference type="ARBA" id="ARBA00022692"/>
    </source>
</evidence>
<evidence type="ECO:0000313" key="5">
    <source>
        <dbReference type="EMBL" id="EFM48187.1"/>
    </source>
</evidence>
<comment type="subcellular location">
    <subcellularLocation>
        <location evidence="1">Membrane</location>
        <topology evidence="1">Multi-pass membrane protein</topology>
    </subcellularLocation>
</comment>
<sequence length="258" mass="27704">MLGVFVVIRKVARPMVASVYVADGADMVLNTQAHVEGAEAVLRHVRSIVSRSTYQKLPQDPELLVRVVGGLKVGAGSLLGLGRCPRLSAGVLALLSVPTIVARHAFWETQDVEEKVARRQGFLTSVALLGGLVITSMDTGGKPGLGWRVRQALPSRAESESMVSQAADWLGDASGRVVQYVGDNREDWLQAAQANSRVAGKRVVRAAVAAQEQAQAAYADAQVLSGRAARRAVRQADRLQVRAVRALRRAQERLDGKV</sequence>
<dbReference type="GO" id="GO:0016020">
    <property type="term" value="C:membrane"/>
    <property type="evidence" value="ECO:0007669"/>
    <property type="project" value="UniProtKB-SubCell"/>
</dbReference>
<gene>
    <name evidence="5" type="ORF">HMPREF0299_5213</name>
</gene>
<organism evidence="5 6">
    <name type="scientific">Corynebacterium matruchotii ATCC 14266</name>
    <dbReference type="NCBI Taxonomy" id="553207"/>
    <lineage>
        <taxon>Bacteria</taxon>
        <taxon>Bacillati</taxon>
        <taxon>Actinomycetota</taxon>
        <taxon>Actinomycetes</taxon>
        <taxon>Mycobacteriales</taxon>
        <taxon>Corynebacteriaceae</taxon>
        <taxon>Corynebacterium</taxon>
    </lineage>
</organism>
<evidence type="ECO:0000256" key="4">
    <source>
        <dbReference type="ARBA" id="ARBA00023136"/>
    </source>
</evidence>
<keyword evidence="2" id="KW-0812">Transmembrane</keyword>
<comment type="caution">
    <text evidence="5">The sequence shown here is derived from an EMBL/GenBank/DDBJ whole genome shotgun (WGS) entry which is preliminary data.</text>
</comment>
<evidence type="ECO:0000256" key="1">
    <source>
        <dbReference type="ARBA" id="ARBA00004141"/>
    </source>
</evidence>
<dbReference type="Proteomes" id="UP000004218">
    <property type="component" value="Unassembled WGS sequence"/>
</dbReference>
<dbReference type="InterPro" id="IPR032808">
    <property type="entry name" value="DoxX"/>
</dbReference>
<keyword evidence="6" id="KW-1185">Reference proteome</keyword>
<proteinExistence type="predicted"/>
<protein>
    <submittedName>
        <fullName evidence="5">DoxX family protein</fullName>
    </submittedName>
</protein>
<keyword evidence="4" id="KW-0472">Membrane</keyword>
<evidence type="ECO:0000313" key="6">
    <source>
        <dbReference type="Proteomes" id="UP000004218"/>
    </source>
</evidence>
<name>E0DHQ9_9CORY</name>
<dbReference type="STRING" id="553207.HMPREF0299_5213"/>
<dbReference type="AlphaFoldDB" id="E0DHQ9"/>
<dbReference type="EMBL" id="ACSH02000008">
    <property type="protein sequence ID" value="EFM48187.1"/>
    <property type="molecule type" value="Genomic_DNA"/>
</dbReference>
<keyword evidence="3" id="KW-1133">Transmembrane helix</keyword>
<accession>E0DHQ9</accession>